<organism evidence="1 2">
    <name type="scientific">Dallia pectoralis</name>
    <name type="common">Alaska blackfish</name>
    <dbReference type="NCBI Taxonomy" id="75939"/>
    <lineage>
        <taxon>Eukaryota</taxon>
        <taxon>Metazoa</taxon>
        <taxon>Chordata</taxon>
        <taxon>Craniata</taxon>
        <taxon>Vertebrata</taxon>
        <taxon>Euteleostomi</taxon>
        <taxon>Actinopterygii</taxon>
        <taxon>Neopterygii</taxon>
        <taxon>Teleostei</taxon>
        <taxon>Protacanthopterygii</taxon>
        <taxon>Esociformes</taxon>
        <taxon>Umbridae</taxon>
        <taxon>Dallia</taxon>
    </lineage>
</organism>
<proteinExistence type="predicted"/>
<reference evidence="1" key="1">
    <citation type="submission" date="2021-05" db="EMBL/GenBank/DDBJ databases">
        <authorList>
            <person name="Pan Q."/>
            <person name="Jouanno E."/>
            <person name="Zahm M."/>
            <person name="Klopp C."/>
            <person name="Cabau C."/>
            <person name="Louis A."/>
            <person name="Berthelot C."/>
            <person name="Parey E."/>
            <person name="Roest Crollius H."/>
            <person name="Montfort J."/>
            <person name="Robinson-Rechavi M."/>
            <person name="Bouchez O."/>
            <person name="Lampietro C."/>
            <person name="Lopez Roques C."/>
            <person name="Donnadieu C."/>
            <person name="Postlethwait J."/>
            <person name="Bobe J."/>
            <person name="Dillon D."/>
            <person name="Chandos A."/>
            <person name="von Hippel F."/>
            <person name="Guiguen Y."/>
        </authorList>
    </citation>
    <scope>NUCLEOTIDE SEQUENCE</scope>
    <source>
        <strain evidence="1">YG-Jan2019</strain>
    </source>
</reference>
<keyword evidence="2" id="KW-1185">Reference proteome</keyword>
<name>A0ACC2H7F6_DALPE</name>
<protein>
    <submittedName>
        <fullName evidence="1">Uncharacterized protein</fullName>
    </submittedName>
</protein>
<evidence type="ECO:0000313" key="1">
    <source>
        <dbReference type="EMBL" id="KAJ8011938.1"/>
    </source>
</evidence>
<gene>
    <name evidence="1" type="ORF">DPEC_G00063510</name>
</gene>
<comment type="caution">
    <text evidence="1">The sequence shown here is derived from an EMBL/GenBank/DDBJ whole genome shotgun (WGS) entry which is preliminary data.</text>
</comment>
<accession>A0ACC2H7F6</accession>
<dbReference type="Proteomes" id="UP001157502">
    <property type="component" value="Chromosome 5"/>
</dbReference>
<sequence>MIYRCVNNNIKITFGSGAKLIVLSKEKKNPKYYKLNRDETTACLATDFSAHNATEDDTRYNLKWGEAGRVKGESEYSQVALIDQEDTCNETIALGKTDWPFDTDPKTNFLSLTILGLRILFVKTIIFNVLMTLRLWMS</sequence>
<evidence type="ECO:0000313" key="2">
    <source>
        <dbReference type="Proteomes" id="UP001157502"/>
    </source>
</evidence>
<dbReference type="EMBL" id="CM055732">
    <property type="protein sequence ID" value="KAJ8011938.1"/>
    <property type="molecule type" value="Genomic_DNA"/>
</dbReference>